<keyword evidence="2" id="KW-0808">Transferase</keyword>
<dbReference type="Pfam" id="PF13657">
    <property type="entry name" value="Couple_hipA"/>
    <property type="match status" value="1"/>
</dbReference>
<dbReference type="AlphaFoldDB" id="A0A0R3CEU7"/>
<feature type="domain" description="HipA-like C-terminal" evidence="4">
    <location>
        <begin position="151"/>
        <end position="385"/>
    </location>
</feature>
<sequence>MAELIALLDGAEVGRVRSDARGRLSFVYENAWRNAEVAYPLSLSMPLAAEEHGPATVQAFLWGLLPDKEQVLERWAKKFQVSARNVFALISNVGEDCAGAIQFVTPDRFEALKTGKDDKIEWLDKAEIANRLRVLREDHAAWRLPRDTGQFSLAGAQPKTALVLKGNKWGIPSGRIPTTHILKPPTGHFDGHAENEHICLQLARELGLPAAETQVMRFEREIAIVVERYDRQVSGNDIIRVHQEDICQAMGIPPTKKYQNEGGPTPAGVVELLRTYSTDREADLETFVSALIFNWLIGGSDAHAKNYSLLLASGPLVRLAPLYDIASILPYDHVDQRKIKLAMKVGGEYKLDQIGLRQWQKFARETRIDADVLIATLTSMAGQIPDLVADIRARSQKEGLENALIERLATALGTRAKNCEHVLKGI</sequence>
<dbReference type="GO" id="GO:0005829">
    <property type="term" value="C:cytosol"/>
    <property type="evidence" value="ECO:0007669"/>
    <property type="project" value="TreeGrafter"/>
</dbReference>
<evidence type="ECO:0000256" key="3">
    <source>
        <dbReference type="ARBA" id="ARBA00022777"/>
    </source>
</evidence>
<dbReference type="CDD" id="cd17808">
    <property type="entry name" value="HipA_Ec_like"/>
    <property type="match status" value="1"/>
</dbReference>
<accession>A0A0R3CEU7</accession>
<comment type="similarity">
    <text evidence="1">Belongs to the HipA Ser/Thr kinase family.</text>
</comment>
<dbReference type="GO" id="GO:0004674">
    <property type="term" value="F:protein serine/threonine kinase activity"/>
    <property type="evidence" value="ECO:0007669"/>
    <property type="project" value="UniProtKB-KW"/>
</dbReference>
<gene>
    <name evidence="6" type="ORF">AOQ72_20795</name>
</gene>
<proteinExistence type="inferred from homology"/>
<dbReference type="Pfam" id="PF07804">
    <property type="entry name" value="HipA_C"/>
    <property type="match status" value="1"/>
</dbReference>
<comment type="caution">
    <text evidence="6">The sequence shown here is derived from an EMBL/GenBank/DDBJ whole genome shotgun (WGS) entry which is preliminary data.</text>
</comment>
<reference evidence="6 7" key="1">
    <citation type="submission" date="2015-09" db="EMBL/GenBank/DDBJ databases">
        <title>Draft Genome Sequence of the Strain BR 3267 (Bradyrhizobium yuanmingense) recommended as inoculant for cowpea in Brazil.</title>
        <authorList>
            <person name="Simoes-Araujo J.L."/>
            <person name="Zilli J.E."/>
        </authorList>
    </citation>
    <scope>NUCLEOTIDE SEQUENCE [LARGE SCALE GENOMIC DNA]</scope>
    <source>
        <strain evidence="6 7">BR3267</strain>
    </source>
</reference>
<evidence type="ECO:0000259" key="4">
    <source>
        <dbReference type="Pfam" id="PF07804"/>
    </source>
</evidence>
<feature type="domain" description="HipA N-terminal subdomain 1" evidence="5">
    <location>
        <begin position="6"/>
        <end position="103"/>
    </location>
</feature>
<dbReference type="NCBIfam" id="TIGR03071">
    <property type="entry name" value="couple_hipA"/>
    <property type="match status" value="1"/>
</dbReference>
<keyword evidence="3 6" id="KW-0418">Kinase</keyword>
<dbReference type="Proteomes" id="UP000051380">
    <property type="component" value="Unassembled WGS sequence"/>
</dbReference>
<dbReference type="RefSeq" id="WP_057027897.1">
    <property type="nucleotide sequence ID" value="NZ_LJYF01000029.1"/>
</dbReference>
<protein>
    <submittedName>
        <fullName evidence="6">Serine/threonine protein kinase</fullName>
    </submittedName>
</protein>
<name>A0A0R3CEU7_9BRAD</name>
<evidence type="ECO:0000259" key="5">
    <source>
        <dbReference type="Pfam" id="PF13657"/>
    </source>
</evidence>
<dbReference type="InterPro" id="IPR017508">
    <property type="entry name" value="HipA_N1"/>
</dbReference>
<dbReference type="InterPro" id="IPR012893">
    <property type="entry name" value="HipA-like_C"/>
</dbReference>
<evidence type="ECO:0000313" key="6">
    <source>
        <dbReference type="EMBL" id="KRP93747.1"/>
    </source>
</evidence>
<dbReference type="InterPro" id="IPR052028">
    <property type="entry name" value="HipA_Ser/Thr_kinase"/>
</dbReference>
<evidence type="ECO:0000313" key="7">
    <source>
        <dbReference type="Proteomes" id="UP000051380"/>
    </source>
</evidence>
<organism evidence="6 7">
    <name type="scientific">Bradyrhizobium yuanmingense</name>
    <dbReference type="NCBI Taxonomy" id="108015"/>
    <lineage>
        <taxon>Bacteria</taxon>
        <taxon>Pseudomonadati</taxon>
        <taxon>Pseudomonadota</taxon>
        <taxon>Alphaproteobacteria</taxon>
        <taxon>Hyphomicrobiales</taxon>
        <taxon>Nitrobacteraceae</taxon>
        <taxon>Bradyrhizobium</taxon>
    </lineage>
</organism>
<dbReference type="PANTHER" id="PTHR37419:SF1">
    <property type="entry name" value="SERINE_THREONINE-PROTEIN KINASE TOXIN HIPA"/>
    <property type="match status" value="1"/>
</dbReference>
<dbReference type="PANTHER" id="PTHR37419">
    <property type="entry name" value="SERINE/THREONINE-PROTEIN KINASE TOXIN HIPA"/>
    <property type="match status" value="1"/>
</dbReference>
<dbReference type="Gene3D" id="1.10.1070.20">
    <property type="match status" value="1"/>
</dbReference>
<keyword evidence="6" id="KW-0723">Serine/threonine-protein kinase</keyword>
<evidence type="ECO:0000256" key="2">
    <source>
        <dbReference type="ARBA" id="ARBA00022679"/>
    </source>
</evidence>
<evidence type="ECO:0000256" key="1">
    <source>
        <dbReference type="ARBA" id="ARBA00010164"/>
    </source>
</evidence>
<dbReference type="EMBL" id="LJYF01000029">
    <property type="protein sequence ID" value="KRP93747.1"/>
    <property type="molecule type" value="Genomic_DNA"/>
</dbReference>
<dbReference type="STRING" id="108015.GA0061099_10169"/>